<organism evidence="3 4">
    <name type="scientific">Marasmius oreades</name>
    <name type="common">fairy-ring Marasmius</name>
    <dbReference type="NCBI Taxonomy" id="181124"/>
    <lineage>
        <taxon>Eukaryota</taxon>
        <taxon>Fungi</taxon>
        <taxon>Dikarya</taxon>
        <taxon>Basidiomycota</taxon>
        <taxon>Agaricomycotina</taxon>
        <taxon>Agaricomycetes</taxon>
        <taxon>Agaricomycetidae</taxon>
        <taxon>Agaricales</taxon>
        <taxon>Marasmiineae</taxon>
        <taxon>Marasmiaceae</taxon>
        <taxon>Marasmius</taxon>
    </lineage>
</organism>
<name>A0A9P7UWQ6_9AGAR</name>
<dbReference type="AlphaFoldDB" id="A0A9P7UWQ6"/>
<keyword evidence="4" id="KW-1185">Reference proteome</keyword>
<dbReference type="Proteomes" id="UP001049176">
    <property type="component" value="Chromosome 3"/>
</dbReference>
<dbReference type="EMBL" id="CM032183">
    <property type="protein sequence ID" value="KAG7096055.1"/>
    <property type="molecule type" value="Genomic_DNA"/>
</dbReference>
<dbReference type="RefSeq" id="XP_043012525.1">
    <property type="nucleotide sequence ID" value="XM_043151430.1"/>
</dbReference>
<evidence type="ECO:0000313" key="4">
    <source>
        <dbReference type="Proteomes" id="UP001049176"/>
    </source>
</evidence>
<dbReference type="SUPFAM" id="SSF140856">
    <property type="entry name" value="USP8 N-terminal domain-like"/>
    <property type="match status" value="1"/>
</dbReference>
<keyword evidence="1" id="KW-0175">Coiled coil</keyword>
<dbReference type="Gene3D" id="1.20.58.80">
    <property type="entry name" value="Phosphotransferase system, lactose/cellobiose-type IIA subunit"/>
    <property type="match status" value="1"/>
</dbReference>
<dbReference type="OrthoDB" id="2965483at2759"/>
<evidence type="ECO:0000256" key="1">
    <source>
        <dbReference type="SAM" id="Coils"/>
    </source>
</evidence>
<gene>
    <name evidence="3" type="ORF">E1B28_006736</name>
</gene>
<comment type="caution">
    <text evidence="3">The sequence shown here is derived from an EMBL/GenBank/DDBJ whole genome shotgun (WGS) entry which is preliminary data.</text>
</comment>
<dbReference type="PANTHER" id="PTHR12947">
    <property type="entry name" value="AMSH-LIKE PROTEASE"/>
    <property type="match status" value="1"/>
</dbReference>
<reference evidence="3" key="1">
    <citation type="journal article" date="2021" name="Genome Biol. Evol.">
        <title>The assembled and annotated genome of the fairy-ring fungus Marasmius oreades.</title>
        <authorList>
            <person name="Hiltunen M."/>
            <person name="Ament-Velasquez S.L."/>
            <person name="Johannesson H."/>
        </authorList>
    </citation>
    <scope>NUCLEOTIDE SEQUENCE</scope>
    <source>
        <strain evidence="3">03SP1</strain>
    </source>
</reference>
<accession>A0A9P7UWQ6</accession>
<dbReference type="KEGG" id="more:E1B28_006736"/>
<evidence type="ECO:0000313" key="3">
    <source>
        <dbReference type="EMBL" id="KAG7096055.1"/>
    </source>
</evidence>
<dbReference type="GeneID" id="66075812"/>
<proteinExistence type="predicted"/>
<dbReference type="InterPro" id="IPR015063">
    <property type="entry name" value="USP8_dimer"/>
</dbReference>
<protein>
    <recommendedName>
        <fullName evidence="2">USP8 dimerisation domain-containing protein</fullName>
    </recommendedName>
</protein>
<evidence type="ECO:0000259" key="2">
    <source>
        <dbReference type="Pfam" id="PF08969"/>
    </source>
</evidence>
<dbReference type="Pfam" id="PF08969">
    <property type="entry name" value="USP8_dimer"/>
    <property type="match status" value="1"/>
</dbReference>
<feature type="coiled-coil region" evidence="1">
    <location>
        <begin position="156"/>
        <end position="183"/>
    </location>
</feature>
<feature type="domain" description="USP8 dimerisation" evidence="2">
    <location>
        <begin position="14"/>
        <end position="118"/>
    </location>
</feature>
<sequence length="293" mass="33772">MASSSSASNHLQRMPSSIAELAQKARNNPLRENQSLKYYLKHAESNRREAFKFAEAGDLESAFIFFARTASLVLETLPSHPDYKTALDDNQRANLNMNRQEIIDNLGQLKTRISDRYEAYRRDHPEAEESHQRALQAQIEYEGSQSIQLPSVPDDRERKDKALQEVQDRATKLSDELVQLHMNDPNLRARANIPFATEKAIESAREQLGVREKGRLILSHRHRGIRTKYCGNALLGLLLSKVQSPRLLRRVHLLMFLCQPHQGARRTRLTIQRRDTTPLRHRHLSVCLLHPQL</sequence>